<accession>A0A158F6X5</accession>
<proteinExistence type="predicted"/>
<evidence type="ECO:0000313" key="1">
    <source>
        <dbReference type="EMBL" id="SAL15393.1"/>
    </source>
</evidence>
<dbReference type="Proteomes" id="UP000054683">
    <property type="component" value="Unassembled WGS sequence"/>
</dbReference>
<evidence type="ECO:0000313" key="2">
    <source>
        <dbReference type="Proteomes" id="UP000054683"/>
    </source>
</evidence>
<sequence length="104" mass="11704">MIPAPPNPGPRSHAPYPPPIEMAPVDAYRVHLHLWAYYQQTGEAILQLPDLKNWPKGIGISRKRFQTALNLLCTSQQVRIEKAGKVSYVHLFPRHASLPPSPSF</sequence>
<dbReference type="AlphaFoldDB" id="A0A158F6X5"/>
<reference evidence="1 2" key="1">
    <citation type="submission" date="2016-01" db="EMBL/GenBank/DDBJ databases">
        <authorList>
            <person name="Oliw E.H."/>
        </authorList>
    </citation>
    <scope>NUCLEOTIDE SEQUENCE [LARGE SCALE GENOMIC DNA]</scope>
    <source>
        <strain evidence="1">LMG 27134</strain>
    </source>
</reference>
<protein>
    <submittedName>
        <fullName evidence="1">Uncharacterized protein</fullName>
    </submittedName>
</protein>
<name>A0A158F6X5_9BURK</name>
<organism evidence="1 2">
    <name type="scientific">Caballeronia udeis</name>
    <dbReference type="NCBI Taxonomy" id="1232866"/>
    <lineage>
        <taxon>Bacteria</taxon>
        <taxon>Pseudomonadati</taxon>
        <taxon>Pseudomonadota</taxon>
        <taxon>Betaproteobacteria</taxon>
        <taxon>Burkholderiales</taxon>
        <taxon>Burkholderiaceae</taxon>
        <taxon>Caballeronia</taxon>
    </lineage>
</organism>
<gene>
    <name evidence="1" type="ORF">AWB69_00719</name>
</gene>
<dbReference type="EMBL" id="FCOK02000003">
    <property type="protein sequence ID" value="SAL15393.1"/>
    <property type="molecule type" value="Genomic_DNA"/>
</dbReference>